<accession>A0A1H6YTU3</accession>
<dbReference type="Proteomes" id="UP000198707">
    <property type="component" value="Unassembled WGS sequence"/>
</dbReference>
<keyword evidence="2" id="KW-1185">Reference proteome</keyword>
<sequence length="45" mass="4386">MPVAEALTDDRLVGAGSLGAPPPGTAASRADLAAAVRDLLRALTG</sequence>
<dbReference type="AlphaFoldDB" id="A0A1H6YTU3"/>
<proteinExistence type="predicted"/>
<evidence type="ECO:0000313" key="2">
    <source>
        <dbReference type="Proteomes" id="UP000198707"/>
    </source>
</evidence>
<gene>
    <name evidence="1" type="ORF">SAMN05443287_104445</name>
</gene>
<reference evidence="2" key="1">
    <citation type="submission" date="2016-10" db="EMBL/GenBank/DDBJ databases">
        <authorList>
            <person name="Varghese N."/>
            <person name="Submissions S."/>
        </authorList>
    </citation>
    <scope>NUCLEOTIDE SEQUENCE [LARGE SCALE GENOMIC DNA]</scope>
    <source>
        <strain evidence="2">CGMCC 4.7038</strain>
    </source>
</reference>
<evidence type="ECO:0000313" key="1">
    <source>
        <dbReference type="EMBL" id="SEJ44703.1"/>
    </source>
</evidence>
<organism evidence="1 2">
    <name type="scientific">Micromonospora phaseoli</name>
    <dbReference type="NCBI Taxonomy" id="1144548"/>
    <lineage>
        <taxon>Bacteria</taxon>
        <taxon>Bacillati</taxon>
        <taxon>Actinomycetota</taxon>
        <taxon>Actinomycetes</taxon>
        <taxon>Micromonosporales</taxon>
        <taxon>Micromonosporaceae</taxon>
        <taxon>Micromonospora</taxon>
    </lineage>
</organism>
<protein>
    <submittedName>
        <fullName evidence="1">Uncharacterized protein</fullName>
    </submittedName>
</protein>
<name>A0A1H6YTU3_9ACTN</name>
<dbReference type="EMBL" id="FNYV01000004">
    <property type="protein sequence ID" value="SEJ44703.1"/>
    <property type="molecule type" value="Genomic_DNA"/>
</dbReference>